<evidence type="ECO:0000313" key="2">
    <source>
        <dbReference type="EMBL" id="KAK1785019.1"/>
    </source>
</evidence>
<name>A0AAD8YSF4_9TELE</name>
<dbReference type="Proteomes" id="UP001239994">
    <property type="component" value="Unassembled WGS sequence"/>
</dbReference>
<comment type="caution">
    <text evidence="2">The sequence shown here is derived from an EMBL/GenBank/DDBJ whole genome shotgun (WGS) entry which is preliminary data.</text>
</comment>
<protein>
    <submittedName>
        <fullName evidence="2">Uncharacterized protein</fullName>
    </submittedName>
</protein>
<feature type="region of interest" description="Disordered" evidence="1">
    <location>
        <begin position="240"/>
        <end position="266"/>
    </location>
</feature>
<organism evidence="2 3">
    <name type="scientific">Electrophorus voltai</name>
    <dbReference type="NCBI Taxonomy" id="2609070"/>
    <lineage>
        <taxon>Eukaryota</taxon>
        <taxon>Metazoa</taxon>
        <taxon>Chordata</taxon>
        <taxon>Craniata</taxon>
        <taxon>Vertebrata</taxon>
        <taxon>Euteleostomi</taxon>
        <taxon>Actinopterygii</taxon>
        <taxon>Neopterygii</taxon>
        <taxon>Teleostei</taxon>
        <taxon>Ostariophysi</taxon>
        <taxon>Gymnotiformes</taxon>
        <taxon>Gymnotoidei</taxon>
        <taxon>Gymnotidae</taxon>
        <taxon>Electrophorus</taxon>
    </lineage>
</organism>
<evidence type="ECO:0000313" key="3">
    <source>
        <dbReference type="Proteomes" id="UP001239994"/>
    </source>
</evidence>
<feature type="region of interest" description="Disordered" evidence="1">
    <location>
        <begin position="313"/>
        <end position="354"/>
    </location>
</feature>
<sequence length="360" mass="38543">MPVSGDAGNHEPPAPREAPQPPPLQSQPASTLLPLVLPLELPLSLPLLIHSRPALPQPQPHRLLRGSQGDSSHSSRGDGCRAPANPMEEPQGNTLVVRIGIPDLQQTNEQPNKDTAKERDSGRWLFRWDETPAVSTQSEFITSQGHQTRDSKSPGAVGTWASRRSQKKQDHVYFDDNKIPGKRQESTHLDQCCRGERPAAQDMMPVAILQATRPDPVPSVRDATHPDPVPGIVDAASKNVPGVRDATCPDPGPVPGARDTTHPDPGPVPCVREATHPDPGPVPNMRDVAHPDPVPVPSVRDAARSDPIPGLRDAARSVTRSVPVAAPPDTTAECYSHARGPTSSCSWSGRSHSTSPCAFC</sequence>
<feature type="compositionally biased region" description="Polar residues" evidence="1">
    <location>
        <begin position="341"/>
        <end position="354"/>
    </location>
</feature>
<gene>
    <name evidence="2" type="ORF">P4O66_018447</name>
</gene>
<dbReference type="AlphaFoldDB" id="A0AAD8YSF4"/>
<keyword evidence="3" id="KW-1185">Reference proteome</keyword>
<reference evidence="2" key="1">
    <citation type="submission" date="2023-03" db="EMBL/GenBank/DDBJ databases">
        <title>Electrophorus voltai genome.</title>
        <authorList>
            <person name="Bian C."/>
        </authorList>
    </citation>
    <scope>NUCLEOTIDE SEQUENCE</scope>
    <source>
        <strain evidence="2">CB-2022</strain>
        <tissue evidence="2">Muscle</tissue>
    </source>
</reference>
<feature type="compositionally biased region" description="Basic and acidic residues" evidence="1">
    <location>
        <begin position="111"/>
        <end position="130"/>
    </location>
</feature>
<proteinExistence type="predicted"/>
<feature type="region of interest" description="Disordered" evidence="1">
    <location>
        <begin position="1"/>
        <end position="29"/>
    </location>
</feature>
<feature type="compositionally biased region" description="Polar residues" evidence="1">
    <location>
        <begin position="133"/>
        <end position="146"/>
    </location>
</feature>
<feature type="compositionally biased region" description="Pro residues" evidence="1">
    <location>
        <begin position="15"/>
        <end position="25"/>
    </location>
</feature>
<dbReference type="EMBL" id="JAROKS010000026">
    <property type="protein sequence ID" value="KAK1785019.1"/>
    <property type="molecule type" value="Genomic_DNA"/>
</dbReference>
<accession>A0AAD8YSF4</accession>
<feature type="region of interest" description="Disordered" evidence="1">
    <location>
        <begin position="52"/>
        <end position="170"/>
    </location>
</feature>
<evidence type="ECO:0000256" key="1">
    <source>
        <dbReference type="SAM" id="MobiDB-lite"/>
    </source>
</evidence>